<keyword evidence="1" id="KW-0677">Repeat</keyword>
<dbReference type="Proteomes" id="UP000664859">
    <property type="component" value="Unassembled WGS sequence"/>
</dbReference>
<feature type="domain" description="PROP1-like PPR" evidence="4">
    <location>
        <begin position="865"/>
        <end position="1019"/>
    </location>
</feature>
<protein>
    <recommendedName>
        <fullName evidence="4">PROP1-like PPR domain-containing protein</fullName>
    </recommendedName>
</protein>
<dbReference type="InterPro" id="IPR033443">
    <property type="entry name" value="PROP1-like_PPR_dom"/>
</dbReference>
<feature type="repeat" description="PPR" evidence="2">
    <location>
        <begin position="606"/>
        <end position="636"/>
    </location>
</feature>
<dbReference type="InterPro" id="IPR011990">
    <property type="entry name" value="TPR-like_helical_dom_sf"/>
</dbReference>
<gene>
    <name evidence="5" type="ORF">JKP88DRAFT_352654</name>
</gene>
<evidence type="ECO:0000256" key="3">
    <source>
        <dbReference type="SAM" id="MobiDB-lite"/>
    </source>
</evidence>
<reference evidence="5" key="1">
    <citation type="submission" date="2021-02" db="EMBL/GenBank/DDBJ databases">
        <title>First Annotated Genome of the Yellow-green Alga Tribonema minus.</title>
        <authorList>
            <person name="Mahan K.M."/>
        </authorList>
    </citation>
    <scope>NUCLEOTIDE SEQUENCE</scope>
    <source>
        <strain evidence="5">UTEX B ZZ1240</strain>
    </source>
</reference>
<feature type="repeat" description="PPR" evidence="2">
    <location>
        <begin position="971"/>
        <end position="1005"/>
    </location>
</feature>
<feature type="repeat" description="PPR" evidence="2">
    <location>
        <begin position="322"/>
        <end position="356"/>
    </location>
</feature>
<name>A0A835ZA61_9STRA</name>
<dbReference type="Pfam" id="PF17177">
    <property type="entry name" value="PPR_long"/>
    <property type="match status" value="1"/>
</dbReference>
<dbReference type="PANTHER" id="PTHR47447:SF17">
    <property type="entry name" value="OS12G0638900 PROTEIN"/>
    <property type="match status" value="1"/>
</dbReference>
<dbReference type="Gene3D" id="1.25.40.10">
    <property type="entry name" value="Tetratricopeptide repeat domain"/>
    <property type="match status" value="6"/>
</dbReference>
<feature type="repeat" description="PPR" evidence="2">
    <location>
        <begin position="682"/>
        <end position="716"/>
    </location>
</feature>
<evidence type="ECO:0000256" key="2">
    <source>
        <dbReference type="PROSITE-ProRule" id="PRU00708"/>
    </source>
</evidence>
<evidence type="ECO:0000256" key="1">
    <source>
        <dbReference type="ARBA" id="ARBA00022737"/>
    </source>
</evidence>
<feature type="repeat" description="PPR" evidence="2">
    <location>
        <begin position="822"/>
        <end position="856"/>
    </location>
</feature>
<dbReference type="Pfam" id="PF01535">
    <property type="entry name" value="PPR"/>
    <property type="match status" value="6"/>
</dbReference>
<evidence type="ECO:0000313" key="5">
    <source>
        <dbReference type="EMBL" id="KAG5190577.1"/>
    </source>
</evidence>
<dbReference type="AlphaFoldDB" id="A0A835ZA61"/>
<dbReference type="NCBIfam" id="TIGR00756">
    <property type="entry name" value="PPR"/>
    <property type="match status" value="3"/>
</dbReference>
<feature type="region of interest" description="Disordered" evidence="3">
    <location>
        <begin position="295"/>
        <end position="314"/>
    </location>
</feature>
<dbReference type="Pfam" id="PF13041">
    <property type="entry name" value="PPR_2"/>
    <property type="match status" value="1"/>
</dbReference>
<accession>A0A835ZA61</accession>
<dbReference type="EMBL" id="JAFCMP010000032">
    <property type="protein sequence ID" value="KAG5190577.1"/>
    <property type="molecule type" value="Genomic_DNA"/>
</dbReference>
<dbReference type="OrthoDB" id="185373at2759"/>
<evidence type="ECO:0000259" key="4">
    <source>
        <dbReference type="Pfam" id="PF17177"/>
    </source>
</evidence>
<feature type="repeat" description="PPR" evidence="2">
    <location>
        <begin position="857"/>
        <end position="891"/>
    </location>
</feature>
<dbReference type="InterPro" id="IPR002885">
    <property type="entry name" value="PPR_rpt"/>
</dbReference>
<comment type="caution">
    <text evidence="5">The sequence shown here is derived from an EMBL/GenBank/DDBJ whole genome shotgun (WGS) entry which is preliminary data.</text>
</comment>
<organism evidence="5 6">
    <name type="scientific">Tribonema minus</name>
    <dbReference type="NCBI Taxonomy" id="303371"/>
    <lineage>
        <taxon>Eukaryota</taxon>
        <taxon>Sar</taxon>
        <taxon>Stramenopiles</taxon>
        <taxon>Ochrophyta</taxon>
        <taxon>PX clade</taxon>
        <taxon>Xanthophyceae</taxon>
        <taxon>Tribonematales</taxon>
        <taxon>Tribonemataceae</taxon>
        <taxon>Tribonema</taxon>
    </lineage>
</organism>
<keyword evidence="6" id="KW-1185">Reference proteome</keyword>
<sequence length="1193" mass="126832">MPNPDAIEEWRNVLLRLGPDLEPALPPGVSLSDAYAAALSACVRLKLQRSGSQIAAAMDAAGMLERDVPQAVATNAIILFAARKMLVRALDLYDRLPELGLRADIAIYTALLKRLTHDEQWEDATRVVSDALASEVLDQRCLGYAVRTVIQTQGVTAALELVKSQRLLHKCKLTLSRGSFSELVAAAGKEGGCDMVEAVIGEMVEAGVKLTPEVEGARVLACARAEGAIKVEGARVLACARAQGAINLVLCCTVSGLTDLLGLQHTWAGERGRRKWVGVELVTFSSAALQGGGAANGDGGGGGAAEGGHGGSGGGKGYGRMRSKVYAAAIQACKEEGRWEEARSLLAQARAEGVPPCAGMLKGVLQACGKAGQPAAAREAFESVRASGLHPDSFCWGALMKAHRQAGQWQETVAVFDELLAAEARGEAEVNDYCCKSACIAMEYTRQANKALEYTRQANKALEVLCDMRNCRGMRVLRDMRDRRGMRPGRWTYAAVIGTLTKAGLWQDALTVLDTMLEGAGGGAGGVAAPPVRASAGALRRAAVDHSANLKAFGYALSAAAQGRRWEKALPLLRQRSESDSLRHKHLWEKALALLRQLSDSGTHPTTLCYNCALSACVRAQRHEEALQLFRLMLQHWREGGEAAPDAFTYNYAIAACAGEGDADGAVRLLAEMRLFANLKPSTVCFNRAIGACDKAGRWQMALDLVAEMRLHSLQPDIVTYTAAMTCCNNAKQWTKSLQLWEELQATNTGLAPGTAGGGSGSGTYAGALSAARAARQRSAGAPVVPNVHAYGACIQAYAIGRRYLQAIQTLREMQNRGLRPSQACYGAAINACTRSGKWEVAVGLLREMKRKGIPPSVQCYTSAIAACGEGKQWEQAIALLDQMVQEGVTPNDLTFAAVIQCYIAAITACGRCGNADGALELLHSSDAQDGVKPNLFTYTDGVKPNLFTYTGKEAVHLLREMRAIHGIKPNAYSYTAAVEACSAAGQAGLAVEVLEDMKGDGIPMTASTYAAAIRACRQHSQWLFALGFAQDMTAQGIQKTLPVYSAAVEVLLDSNHEELALEFTREGLDTGVINPWSSRDLGTLDLARLPPALSALVLKVALQDMRAPPPPDTARYVHRPSAELNVLVGTRGGGSGGGDGGAGGDMVLERVAAVNAVLEDCVRLRLVAAEVLANGARFTLSAPLLRQWSRGQ</sequence>
<feature type="repeat" description="PPR" evidence="2">
    <location>
        <begin position="787"/>
        <end position="821"/>
    </location>
</feature>
<dbReference type="PROSITE" id="PS51375">
    <property type="entry name" value="PPR"/>
    <property type="match status" value="7"/>
</dbReference>
<dbReference type="PANTHER" id="PTHR47447">
    <property type="entry name" value="OS03G0856100 PROTEIN"/>
    <property type="match status" value="1"/>
</dbReference>
<proteinExistence type="predicted"/>
<evidence type="ECO:0000313" key="6">
    <source>
        <dbReference type="Proteomes" id="UP000664859"/>
    </source>
</evidence>